<evidence type="ECO:0000259" key="2">
    <source>
        <dbReference type="SMART" id="SM00382"/>
    </source>
</evidence>
<feature type="region of interest" description="Disordered" evidence="1">
    <location>
        <begin position="856"/>
        <end position="979"/>
    </location>
</feature>
<dbReference type="VEuPathDB" id="FungiDB:ASPFODRAFT_38699"/>
<dbReference type="Pfam" id="PF23232">
    <property type="entry name" value="AAA_lid_13"/>
    <property type="match status" value="1"/>
</dbReference>
<dbReference type="Gene3D" id="3.40.50.300">
    <property type="entry name" value="P-loop containing nucleotide triphosphate hydrolases"/>
    <property type="match status" value="1"/>
</dbReference>
<dbReference type="PANTHER" id="PTHR46411:SF3">
    <property type="entry name" value="AAA+ ATPASE DOMAIN-CONTAINING PROTEIN"/>
    <property type="match status" value="1"/>
</dbReference>
<dbReference type="GO" id="GO:0016887">
    <property type="term" value="F:ATP hydrolysis activity"/>
    <property type="evidence" value="ECO:0007669"/>
    <property type="project" value="InterPro"/>
</dbReference>
<name>A0A1M3TY32_ASPLC</name>
<gene>
    <name evidence="3" type="ORF">ASPFODRAFT_38699</name>
</gene>
<evidence type="ECO:0000256" key="1">
    <source>
        <dbReference type="SAM" id="MobiDB-lite"/>
    </source>
</evidence>
<protein>
    <recommendedName>
        <fullName evidence="2">AAA+ ATPase domain-containing protein</fullName>
    </recommendedName>
</protein>
<dbReference type="CDD" id="cd19481">
    <property type="entry name" value="RecA-like_protease"/>
    <property type="match status" value="1"/>
</dbReference>
<reference evidence="4" key="1">
    <citation type="journal article" date="2017" name="Genome Biol.">
        <title>Comparative genomics reveals high biological diversity and specific adaptations in the industrially and medically important fungal genus Aspergillus.</title>
        <authorList>
            <person name="de Vries R.P."/>
            <person name="Riley R."/>
            <person name="Wiebenga A."/>
            <person name="Aguilar-Osorio G."/>
            <person name="Amillis S."/>
            <person name="Uchima C.A."/>
            <person name="Anderluh G."/>
            <person name="Asadollahi M."/>
            <person name="Askin M."/>
            <person name="Barry K."/>
            <person name="Battaglia E."/>
            <person name="Bayram O."/>
            <person name="Benocci T."/>
            <person name="Braus-Stromeyer S.A."/>
            <person name="Caldana C."/>
            <person name="Canovas D."/>
            <person name="Cerqueira G.C."/>
            <person name="Chen F."/>
            <person name="Chen W."/>
            <person name="Choi C."/>
            <person name="Clum A."/>
            <person name="Dos Santos R.A."/>
            <person name="Damasio A.R."/>
            <person name="Diallinas G."/>
            <person name="Emri T."/>
            <person name="Fekete E."/>
            <person name="Flipphi M."/>
            <person name="Freyberg S."/>
            <person name="Gallo A."/>
            <person name="Gournas C."/>
            <person name="Habgood R."/>
            <person name="Hainaut M."/>
            <person name="Harispe M.L."/>
            <person name="Henrissat B."/>
            <person name="Hilden K.S."/>
            <person name="Hope R."/>
            <person name="Hossain A."/>
            <person name="Karabika E."/>
            <person name="Karaffa L."/>
            <person name="Karanyi Z."/>
            <person name="Krasevec N."/>
            <person name="Kuo A."/>
            <person name="Kusch H."/>
            <person name="LaButti K."/>
            <person name="Lagendijk E.L."/>
            <person name="Lapidus A."/>
            <person name="Levasseur A."/>
            <person name="Lindquist E."/>
            <person name="Lipzen A."/>
            <person name="Logrieco A.F."/>
            <person name="MacCabe A."/>
            <person name="Maekelae M.R."/>
            <person name="Malavazi I."/>
            <person name="Melin P."/>
            <person name="Meyer V."/>
            <person name="Mielnichuk N."/>
            <person name="Miskei M."/>
            <person name="Molnar A.P."/>
            <person name="Mule G."/>
            <person name="Ngan C.Y."/>
            <person name="Orejas M."/>
            <person name="Orosz E."/>
            <person name="Ouedraogo J.P."/>
            <person name="Overkamp K.M."/>
            <person name="Park H.-S."/>
            <person name="Perrone G."/>
            <person name="Piumi F."/>
            <person name="Punt P.J."/>
            <person name="Ram A.F."/>
            <person name="Ramon A."/>
            <person name="Rauscher S."/>
            <person name="Record E."/>
            <person name="Riano-Pachon D.M."/>
            <person name="Robert V."/>
            <person name="Roehrig J."/>
            <person name="Ruller R."/>
            <person name="Salamov A."/>
            <person name="Salih N.S."/>
            <person name="Samson R.A."/>
            <person name="Sandor E."/>
            <person name="Sanguinetti M."/>
            <person name="Schuetze T."/>
            <person name="Sepcic K."/>
            <person name="Shelest E."/>
            <person name="Sherlock G."/>
            <person name="Sophianopoulou V."/>
            <person name="Squina F.M."/>
            <person name="Sun H."/>
            <person name="Susca A."/>
            <person name="Todd R.B."/>
            <person name="Tsang A."/>
            <person name="Unkles S.E."/>
            <person name="van de Wiele N."/>
            <person name="van Rossen-Uffink D."/>
            <person name="Oliveira J.V."/>
            <person name="Vesth T.C."/>
            <person name="Visser J."/>
            <person name="Yu J.-H."/>
            <person name="Zhou M."/>
            <person name="Andersen M.R."/>
            <person name="Archer D.B."/>
            <person name="Baker S.E."/>
            <person name="Benoit I."/>
            <person name="Brakhage A.A."/>
            <person name="Braus G.H."/>
            <person name="Fischer R."/>
            <person name="Frisvad J.C."/>
            <person name="Goldman G.H."/>
            <person name="Houbraken J."/>
            <person name="Oakley B."/>
            <person name="Pocsi I."/>
            <person name="Scazzocchio C."/>
            <person name="Seiboth B."/>
            <person name="vanKuyk P.A."/>
            <person name="Wortman J."/>
            <person name="Dyer P.S."/>
            <person name="Grigoriev I.V."/>
        </authorList>
    </citation>
    <scope>NUCLEOTIDE SEQUENCE [LARGE SCALE GENOMIC DNA]</scope>
    <source>
        <strain evidence="4">CBS 106.47</strain>
    </source>
</reference>
<dbReference type="InterPro" id="IPR003593">
    <property type="entry name" value="AAA+_ATPase"/>
</dbReference>
<dbReference type="AlphaFoldDB" id="A0A1M3TY32"/>
<feature type="compositionally biased region" description="Basic and acidic residues" evidence="1">
    <location>
        <begin position="856"/>
        <end position="869"/>
    </location>
</feature>
<feature type="region of interest" description="Disordered" evidence="1">
    <location>
        <begin position="1"/>
        <end position="66"/>
    </location>
</feature>
<evidence type="ECO:0000313" key="3">
    <source>
        <dbReference type="EMBL" id="OJZ91591.1"/>
    </source>
</evidence>
<proteinExistence type="predicted"/>
<dbReference type="SMART" id="SM00382">
    <property type="entry name" value="AAA"/>
    <property type="match status" value="1"/>
</dbReference>
<feature type="compositionally biased region" description="Basic residues" evidence="1">
    <location>
        <begin position="950"/>
        <end position="959"/>
    </location>
</feature>
<dbReference type="GO" id="GO:0005524">
    <property type="term" value="F:ATP binding"/>
    <property type="evidence" value="ECO:0007669"/>
    <property type="project" value="InterPro"/>
</dbReference>
<dbReference type="PANTHER" id="PTHR46411">
    <property type="entry name" value="FAMILY ATPASE, PUTATIVE-RELATED"/>
    <property type="match status" value="1"/>
</dbReference>
<feature type="compositionally biased region" description="Acidic residues" evidence="1">
    <location>
        <begin position="57"/>
        <end position="66"/>
    </location>
</feature>
<accession>A0A1M3TY32</accession>
<dbReference type="InterPro" id="IPR056599">
    <property type="entry name" value="AAA_lid_fung"/>
</dbReference>
<feature type="domain" description="AAA+ ATPase" evidence="2">
    <location>
        <begin position="605"/>
        <end position="733"/>
    </location>
</feature>
<dbReference type="EMBL" id="KV878236">
    <property type="protein sequence ID" value="OJZ91591.1"/>
    <property type="molecule type" value="Genomic_DNA"/>
</dbReference>
<dbReference type="OrthoDB" id="10042665at2759"/>
<sequence>MDCTVVEADTPAPISPTHTTITAQEAPIEKSSPPNGEERPLSLEAREDDTNGVGGDADGDSDSSDDEDSLKIVLTIYKEAKKYFVQSNGIIYVPNSQWSKYRKYCAGCHLYVASDVPHVGGEASKSAFKTIPERLPHQRSMKIEHGEEQTQRTFLPFRVRIVNRPLITAMREVVGTYDFNYDHVAPYRAIVPYHEEIRRLLQQKEHEFSKLAMIYPDDPAVRRTHSWLPGPFSYYRRHLSSVHPPDDPITDGTYPGGRDDVLYARTLLDGLRAFIQFLDCDLGDLGRARQQIVKGTLERIPFPYLWHLYHPGQVIVTKKPKYQAYRVLQICGGRRAVGLEKPGAASSRKSSKLIIDCFCLDFDGKRIRALPKTISIRPYDGQLSITALEAYPLEFVPQVREILVQRGRKFVDLARVSHRRYKGLNLRESDFNKYEEIDSDVIIDFEVALRSNEVATDLPEYGGGVILEPTEEDPDETVDDHCVYDNKILEKKLRSDFIQHTSLLEDQDLEALSDDSLMLLPPRVYGYVLLSRAWYPLDIDLITEINVIGGDQPDPFDDIVLPEKHRDIVRALVKTHARARGTIGSTATANSLVKREFDIVKGKGRGLIILLHGAPGVGKTSTAECVAAHTGRPLFPITCGDLGGDSAQEVEANLERFFDMARKWGCVLLLDEADVFLSERIKGDIRQNSLVSVFLRVLEYYSGILILTTNRVGDFDEAATSRIHCALYYPPLDRQRTLEVWRKGIGRLKLQNGSYPIPVKFDRKEILDFARRLWKDGYRWNGRQIKNALQTAVALAEWDKVKDNPDSEARPELKVEHLDTVAKANAHFESYLTHVRTSHDTRASYYAIRRDDLTEKIPDTSSRRKETIPKPRKKPTQRWPTLSDDEDESEEETETSDGEKSSQENSESESDPMEVQPSKRPKSGQKKKGKEGETLRSNGRGSSKKEGKSRTKSSSKKSKKEPPPESSSSSEPESGSDEQ</sequence>
<dbReference type="Pfam" id="PF00004">
    <property type="entry name" value="AAA"/>
    <property type="match status" value="1"/>
</dbReference>
<dbReference type="Proteomes" id="UP000184063">
    <property type="component" value="Unassembled WGS sequence"/>
</dbReference>
<feature type="compositionally biased region" description="Basic and acidic residues" evidence="1">
    <location>
        <begin position="36"/>
        <end position="49"/>
    </location>
</feature>
<evidence type="ECO:0000313" key="4">
    <source>
        <dbReference type="Proteomes" id="UP000184063"/>
    </source>
</evidence>
<dbReference type="Pfam" id="PF22942">
    <property type="entry name" value="DUF7025"/>
    <property type="match status" value="1"/>
</dbReference>
<dbReference type="InterPro" id="IPR054289">
    <property type="entry name" value="DUF7025"/>
</dbReference>
<dbReference type="SUPFAM" id="SSF52540">
    <property type="entry name" value="P-loop containing nucleoside triphosphate hydrolases"/>
    <property type="match status" value="1"/>
</dbReference>
<feature type="compositionally biased region" description="Basic residues" evidence="1">
    <location>
        <begin position="919"/>
        <end position="929"/>
    </location>
</feature>
<dbReference type="InterPro" id="IPR027417">
    <property type="entry name" value="P-loop_NTPase"/>
</dbReference>
<dbReference type="InterPro" id="IPR003959">
    <property type="entry name" value="ATPase_AAA_core"/>
</dbReference>
<organism evidence="3 4">
    <name type="scientific">Aspergillus luchuensis (strain CBS 106.47)</name>
    <dbReference type="NCBI Taxonomy" id="1137211"/>
    <lineage>
        <taxon>Eukaryota</taxon>
        <taxon>Fungi</taxon>
        <taxon>Dikarya</taxon>
        <taxon>Ascomycota</taxon>
        <taxon>Pezizomycotina</taxon>
        <taxon>Eurotiomycetes</taxon>
        <taxon>Eurotiomycetidae</taxon>
        <taxon>Eurotiales</taxon>
        <taxon>Aspergillaceae</taxon>
        <taxon>Aspergillus</taxon>
        <taxon>Aspergillus subgen. Circumdati</taxon>
    </lineage>
</organism>
<feature type="compositionally biased region" description="Acidic residues" evidence="1">
    <location>
        <begin position="883"/>
        <end position="896"/>
    </location>
</feature>